<reference evidence="5" key="1">
    <citation type="submission" date="2022-11" db="UniProtKB">
        <authorList>
            <consortium name="WormBaseParasite"/>
        </authorList>
    </citation>
    <scope>IDENTIFICATION</scope>
</reference>
<dbReference type="SMART" id="SM00561">
    <property type="entry name" value="MBT"/>
    <property type="match status" value="1"/>
</dbReference>
<evidence type="ECO:0000256" key="3">
    <source>
        <dbReference type="SAM" id="SignalP"/>
    </source>
</evidence>
<dbReference type="PANTHER" id="PTHR12247:SF131">
    <property type="entry name" value="LD05287P"/>
    <property type="match status" value="1"/>
</dbReference>
<evidence type="ECO:0000313" key="4">
    <source>
        <dbReference type="Proteomes" id="UP000887566"/>
    </source>
</evidence>
<keyword evidence="4" id="KW-1185">Reference proteome</keyword>
<dbReference type="PROSITE" id="PS51079">
    <property type="entry name" value="MBT"/>
    <property type="match status" value="1"/>
</dbReference>
<protein>
    <submittedName>
        <fullName evidence="5">Uncharacterized protein</fullName>
    </submittedName>
</protein>
<sequence>MSELANFLRLLCGLLIVYQLQAQNCSLQIEEFTDCLRDRLVNSTNKSDVKKGVSFDTDKLTFEDASTYCMKRYVLANEAASDEWAIGMKLEALDRLYPSLIVVATVTNVNGNSVSITFDNWGDKYDYTTEKSNRDLHPIGYAKYIHHPQNKYKPYKYPGGFNWKKYLNETDSVPVPFESFNRIQTNGMPKDFYLETITGDEIQPGT</sequence>
<dbReference type="Gene3D" id="2.30.30.140">
    <property type="match status" value="1"/>
</dbReference>
<dbReference type="Pfam" id="PF02820">
    <property type="entry name" value="MBT"/>
    <property type="match status" value="1"/>
</dbReference>
<dbReference type="GO" id="GO:0003682">
    <property type="term" value="F:chromatin binding"/>
    <property type="evidence" value="ECO:0007669"/>
    <property type="project" value="TreeGrafter"/>
</dbReference>
<dbReference type="GO" id="GO:0045892">
    <property type="term" value="P:negative regulation of DNA-templated transcription"/>
    <property type="evidence" value="ECO:0007669"/>
    <property type="project" value="TreeGrafter"/>
</dbReference>
<organism evidence="4 5">
    <name type="scientific">Plectus sambesii</name>
    <dbReference type="NCBI Taxonomy" id="2011161"/>
    <lineage>
        <taxon>Eukaryota</taxon>
        <taxon>Metazoa</taxon>
        <taxon>Ecdysozoa</taxon>
        <taxon>Nematoda</taxon>
        <taxon>Chromadorea</taxon>
        <taxon>Plectida</taxon>
        <taxon>Plectina</taxon>
        <taxon>Plectoidea</taxon>
        <taxon>Plectidae</taxon>
        <taxon>Plectus</taxon>
    </lineage>
</organism>
<dbReference type="GO" id="GO:0042393">
    <property type="term" value="F:histone binding"/>
    <property type="evidence" value="ECO:0007669"/>
    <property type="project" value="TreeGrafter"/>
</dbReference>
<dbReference type="InterPro" id="IPR004092">
    <property type="entry name" value="Mbt"/>
</dbReference>
<keyword evidence="1" id="KW-0677">Repeat</keyword>
<dbReference type="SUPFAM" id="SSF63748">
    <property type="entry name" value="Tudor/PWWP/MBT"/>
    <property type="match status" value="1"/>
</dbReference>
<feature type="chain" id="PRO_5037218796" evidence="3">
    <location>
        <begin position="23"/>
        <end position="206"/>
    </location>
</feature>
<dbReference type="WBParaSite" id="PSAMB.scaffold505size48986.g6590.t2">
    <property type="protein sequence ID" value="PSAMB.scaffold505size48986.g6590.t2"/>
    <property type="gene ID" value="PSAMB.scaffold505size48986.g6590"/>
</dbReference>
<dbReference type="Proteomes" id="UP000887566">
    <property type="component" value="Unplaced"/>
</dbReference>
<keyword evidence="3" id="KW-0732">Signal</keyword>
<dbReference type="AlphaFoldDB" id="A0A914WTA1"/>
<dbReference type="PANTHER" id="PTHR12247">
    <property type="entry name" value="POLYCOMB GROUP PROTEIN"/>
    <property type="match status" value="1"/>
</dbReference>
<feature type="repeat" description="MBT" evidence="2">
    <location>
        <begin position="55"/>
        <end position="152"/>
    </location>
</feature>
<proteinExistence type="predicted"/>
<dbReference type="InterPro" id="IPR050548">
    <property type="entry name" value="PcG_chromatin_remod_factors"/>
</dbReference>
<evidence type="ECO:0000256" key="1">
    <source>
        <dbReference type="ARBA" id="ARBA00022737"/>
    </source>
</evidence>
<dbReference type="GO" id="GO:0005634">
    <property type="term" value="C:nucleus"/>
    <property type="evidence" value="ECO:0007669"/>
    <property type="project" value="InterPro"/>
</dbReference>
<evidence type="ECO:0000256" key="2">
    <source>
        <dbReference type="PROSITE-ProRule" id="PRU00459"/>
    </source>
</evidence>
<name>A0A914WTA1_9BILA</name>
<feature type="signal peptide" evidence="3">
    <location>
        <begin position="1"/>
        <end position="22"/>
    </location>
</feature>
<evidence type="ECO:0000313" key="5">
    <source>
        <dbReference type="WBParaSite" id="PSAMB.scaffold505size48986.g6590.t2"/>
    </source>
</evidence>
<accession>A0A914WTA1</accession>